<keyword evidence="1" id="KW-1133">Transmembrane helix</keyword>
<name>A0A0P1I5V0_9RHOB</name>
<gene>
    <name evidence="3" type="ORF">PH7735_01406</name>
</gene>
<dbReference type="EMBL" id="CYTW01000001">
    <property type="protein sequence ID" value="CUJ91768.1"/>
    <property type="molecule type" value="Genomic_DNA"/>
</dbReference>
<keyword evidence="1" id="KW-0812">Transmembrane</keyword>
<evidence type="ECO:0000313" key="3">
    <source>
        <dbReference type="EMBL" id="CUJ91768.1"/>
    </source>
</evidence>
<evidence type="ECO:0000259" key="2">
    <source>
        <dbReference type="Pfam" id="PF13400"/>
    </source>
</evidence>
<dbReference type="InterPro" id="IPR028087">
    <property type="entry name" value="Tad_N"/>
</dbReference>
<keyword evidence="4" id="KW-1185">Reference proteome</keyword>
<dbReference type="Proteomes" id="UP000051870">
    <property type="component" value="Unassembled WGS sequence"/>
</dbReference>
<reference evidence="4" key="1">
    <citation type="submission" date="2015-09" db="EMBL/GenBank/DDBJ databases">
        <authorList>
            <person name="Rodrigo-Torres Lidia"/>
            <person name="Arahal R.David."/>
        </authorList>
    </citation>
    <scope>NUCLEOTIDE SEQUENCE [LARGE SCALE GENOMIC DNA]</scope>
    <source>
        <strain evidence="4">CECT 7735</strain>
    </source>
</reference>
<evidence type="ECO:0000256" key="1">
    <source>
        <dbReference type="SAM" id="Phobius"/>
    </source>
</evidence>
<dbReference type="AlphaFoldDB" id="A0A0P1I5V0"/>
<keyword evidence="1" id="KW-0472">Membrane</keyword>
<evidence type="ECO:0000313" key="4">
    <source>
        <dbReference type="Proteomes" id="UP000051870"/>
    </source>
</evidence>
<dbReference type="Pfam" id="PF13400">
    <property type="entry name" value="Tad"/>
    <property type="match status" value="1"/>
</dbReference>
<proteinExistence type="predicted"/>
<dbReference type="STRING" id="1715693.PH7735_01406"/>
<sequence>MLVSKNNQSENMRTGHQSTQMWLKRFAREEDGAVVGFAIFVFMIILMVGGLGVDFMRSELKRTQMQHTLDRAVLAAADLDQELDPESVVNDYFDKAGMTNYLSTVTVDEGINYRTVSASASMQLDTMFMNMVGIDTLSVPAKGTAEERIDGLEISIVLDVSGSMNSNSRLTNLKVAAKQFVNTMFENTEDDKLSISIVPYATQVSLPEEMFDQLNATIGDSTSVASLNQQFVVDDDDEITEAQIMSELGVATAAETRHSYSRCINFTSDDYDTTTVNMGKAYQQTMHFDPWYDWDGRDNNTAQLVGDTSSTLPVCDQDPYREIMPLSQNSTTLNTYIDAMSAGGNTSIDVGMKWGTAMLDPSLQPMVDGLITAGTVDAVFDERPHAYDDNESLKVVVLMTDGQNTSQYYLNDGYRYERSNIWFNDYTNDYSVYIGEDDDDYDNDGVTEEPMFYWPSDDVWRDHAYGQGYEEEVQEVVGVEYECRSYRRNGSCRRYRSVYVYETTTQWVDEPGEAIEIDYQDLWAYSTMEWIVEDLYEPWMSDSEAWDDWYYDVRNSVGSSTKNSRTADICDAAKDEGVIVFTIGFEAPTDGQAVLKDCASSDSHYFDVDGLEISDAFAAIASSIRQLRLTQ</sequence>
<organism evidence="3 4">
    <name type="scientific">Shimia thalassica</name>
    <dbReference type="NCBI Taxonomy" id="1715693"/>
    <lineage>
        <taxon>Bacteria</taxon>
        <taxon>Pseudomonadati</taxon>
        <taxon>Pseudomonadota</taxon>
        <taxon>Alphaproteobacteria</taxon>
        <taxon>Rhodobacterales</taxon>
        <taxon>Roseobacteraceae</taxon>
    </lineage>
</organism>
<dbReference type="SUPFAM" id="SSF53300">
    <property type="entry name" value="vWA-like"/>
    <property type="match status" value="1"/>
</dbReference>
<protein>
    <submittedName>
        <fullName evidence="3">Flp pilus assembly protein TadG</fullName>
    </submittedName>
</protein>
<dbReference type="InterPro" id="IPR036465">
    <property type="entry name" value="vWFA_dom_sf"/>
</dbReference>
<dbReference type="Gene3D" id="3.40.50.410">
    <property type="entry name" value="von Willebrand factor, type A domain"/>
    <property type="match status" value="1"/>
</dbReference>
<feature type="transmembrane region" description="Helical" evidence="1">
    <location>
        <begin position="33"/>
        <end position="56"/>
    </location>
</feature>
<accession>A0A0P1I5V0</accession>
<feature type="domain" description="Putative Flp pilus-assembly TadG-like N-terminal" evidence="2">
    <location>
        <begin position="32"/>
        <end position="77"/>
    </location>
</feature>